<name>A0A6L3Y502_9HYPH</name>
<evidence type="ECO:0008006" key="3">
    <source>
        <dbReference type="Google" id="ProtNLM"/>
    </source>
</evidence>
<protein>
    <recommendedName>
        <fullName evidence="3">Uracil-DNA glycosylase-like domain-containing protein</fullName>
    </recommendedName>
</protein>
<sequence length="267" mass="28900">MENTILAQDLSIARAFFDKIDGQSANNILTDPKLSIERDGNIQVCYSPFDHIEKSARLVIVGITPGMTQAVNALNALNDAKLAGKSIEEALRTAKMTASFSGAMRSNLVEMLDFVGVADLLHIQSTASLFEFGSTDMHFTSALRYPVFVDDKNYAGNPSMLKTQLLRSMVETHLAEEAKLLPNAIWLPLGPLAEEAVLHVAGQGHLKRNNILVGMPHPSGANAERIAVFTGRKSPSLASIKTNSDKLLHAADRLKKQIANLKLGEAA</sequence>
<gene>
    <name evidence="1" type="ORF">F9L08_27485</name>
</gene>
<accession>A0A6L3Y502</accession>
<organism evidence="1 2">
    <name type="scientific">Brucella tritici</name>
    <dbReference type="NCBI Taxonomy" id="94626"/>
    <lineage>
        <taxon>Bacteria</taxon>
        <taxon>Pseudomonadati</taxon>
        <taxon>Pseudomonadota</taxon>
        <taxon>Alphaproteobacteria</taxon>
        <taxon>Hyphomicrobiales</taxon>
        <taxon>Brucellaceae</taxon>
        <taxon>Brucella/Ochrobactrum group</taxon>
        <taxon>Brucella</taxon>
    </lineage>
</organism>
<dbReference type="Proteomes" id="UP000481643">
    <property type="component" value="Unassembled WGS sequence"/>
</dbReference>
<dbReference type="AlphaFoldDB" id="A0A6L3Y502"/>
<reference evidence="1 2" key="1">
    <citation type="submission" date="2019-09" db="EMBL/GenBank/DDBJ databases">
        <title>Taxonomic organization of the family Brucellaceae based on a phylogenomic approach.</title>
        <authorList>
            <person name="Leclercq S."/>
            <person name="Cloeckaert A."/>
            <person name="Zygmunt M.S."/>
        </authorList>
    </citation>
    <scope>NUCLEOTIDE SEQUENCE [LARGE SCALE GENOMIC DNA]</scope>
    <source>
        <strain evidence="1 2">WS1830</strain>
    </source>
</reference>
<comment type="caution">
    <text evidence="1">The sequence shown here is derived from an EMBL/GenBank/DDBJ whole genome shotgun (WGS) entry which is preliminary data.</text>
</comment>
<proteinExistence type="predicted"/>
<dbReference type="EMBL" id="WBVX01000054">
    <property type="protein sequence ID" value="KAB2675767.1"/>
    <property type="molecule type" value="Genomic_DNA"/>
</dbReference>
<evidence type="ECO:0000313" key="2">
    <source>
        <dbReference type="Proteomes" id="UP000481643"/>
    </source>
</evidence>
<evidence type="ECO:0000313" key="1">
    <source>
        <dbReference type="EMBL" id="KAB2675767.1"/>
    </source>
</evidence>